<accession>A0A0C9VN39</accession>
<dbReference type="PANTHER" id="PTHR22838:SF0">
    <property type="entry name" value="WD REPEAT-CONTAINING PROTEIN 26"/>
    <property type="match status" value="1"/>
</dbReference>
<evidence type="ECO:0000256" key="1">
    <source>
        <dbReference type="ARBA" id="ARBA00022574"/>
    </source>
</evidence>
<feature type="transmembrane region" description="Helical" evidence="5">
    <location>
        <begin position="424"/>
        <end position="444"/>
    </location>
</feature>
<dbReference type="PANTHER" id="PTHR22838">
    <property type="entry name" value="WD REPEAT PROTEIN 26-RELATED"/>
    <property type="match status" value="1"/>
</dbReference>
<dbReference type="Pfam" id="PF00400">
    <property type="entry name" value="WD40"/>
    <property type="match status" value="2"/>
</dbReference>
<keyword evidence="7" id="KW-1185">Reference proteome</keyword>
<keyword evidence="5" id="KW-1133">Transmembrane helix</keyword>
<feature type="transmembrane region" description="Helical" evidence="5">
    <location>
        <begin position="380"/>
        <end position="412"/>
    </location>
</feature>
<dbReference type="OrthoDB" id="972532at2759"/>
<keyword evidence="1 3" id="KW-0853">WD repeat</keyword>
<name>A0A0C9VN39_9AGAM</name>
<keyword evidence="5" id="KW-0472">Membrane</keyword>
<evidence type="ECO:0000256" key="5">
    <source>
        <dbReference type="SAM" id="Phobius"/>
    </source>
</evidence>
<dbReference type="GO" id="GO:0043161">
    <property type="term" value="P:proteasome-mediated ubiquitin-dependent protein catabolic process"/>
    <property type="evidence" value="ECO:0007669"/>
    <property type="project" value="TreeGrafter"/>
</dbReference>
<dbReference type="InterPro" id="IPR051350">
    <property type="entry name" value="WD_repeat-ST_regulator"/>
</dbReference>
<dbReference type="HOGENOM" id="CLU_008849_0_0_1"/>
<dbReference type="SUPFAM" id="SSF50978">
    <property type="entry name" value="WD40 repeat-like"/>
    <property type="match status" value="1"/>
</dbReference>
<evidence type="ECO:0000256" key="2">
    <source>
        <dbReference type="ARBA" id="ARBA00022737"/>
    </source>
</evidence>
<dbReference type="Gene3D" id="2.130.10.10">
    <property type="entry name" value="YVTN repeat-like/Quinoprotein amine dehydrogenase"/>
    <property type="match status" value="2"/>
</dbReference>
<reference evidence="6 7" key="1">
    <citation type="submission" date="2014-04" db="EMBL/GenBank/DDBJ databases">
        <title>Evolutionary Origins and Diversification of the Mycorrhizal Mutualists.</title>
        <authorList>
            <consortium name="DOE Joint Genome Institute"/>
            <consortium name="Mycorrhizal Genomics Consortium"/>
            <person name="Kohler A."/>
            <person name="Kuo A."/>
            <person name="Nagy L.G."/>
            <person name="Floudas D."/>
            <person name="Copeland A."/>
            <person name="Barry K.W."/>
            <person name="Cichocki N."/>
            <person name="Veneault-Fourrey C."/>
            <person name="LaButti K."/>
            <person name="Lindquist E.A."/>
            <person name="Lipzen A."/>
            <person name="Lundell T."/>
            <person name="Morin E."/>
            <person name="Murat C."/>
            <person name="Riley R."/>
            <person name="Ohm R."/>
            <person name="Sun H."/>
            <person name="Tunlid A."/>
            <person name="Henrissat B."/>
            <person name="Grigoriev I.V."/>
            <person name="Hibbett D.S."/>
            <person name="Martin F."/>
        </authorList>
    </citation>
    <scope>NUCLEOTIDE SEQUENCE [LARGE SCALE GENOMIC DNA]</scope>
    <source>
        <strain evidence="6 7">MD-312</strain>
    </source>
</reference>
<keyword evidence="5" id="KW-0812">Transmembrane</keyword>
<evidence type="ECO:0000313" key="6">
    <source>
        <dbReference type="EMBL" id="KIJ59080.1"/>
    </source>
</evidence>
<evidence type="ECO:0000256" key="3">
    <source>
        <dbReference type="PROSITE-ProRule" id="PRU00221"/>
    </source>
</evidence>
<keyword evidence="2" id="KW-0677">Repeat</keyword>
<dbReference type="AlphaFoldDB" id="A0A0C9VN39"/>
<dbReference type="SMART" id="SM00320">
    <property type="entry name" value="WD40"/>
    <property type="match status" value="3"/>
</dbReference>
<evidence type="ECO:0000256" key="4">
    <source>
        <dbReference type="SAM" id="MobiDB-lite"/>
    </source>
</evidence>
<dbReference type="PROSITE" id="PS50082">
    <property type="entry name" value="WD_REPEATS_2"/>
    <property type="match status" value="1"/>
</dbReference>
<feature type="repeat" description="WD" evidence="3">
    <location>
        <begin position="626"/>
        <end position="657"/>
    </location>
</feature>
<protein>
    <submittedName>
        <fullName evidence="6">Uncharacterized protein</fullName>
    </submittedName>
</protein>
<dbReference type="Proteomes" id="UP000053820">
    <property type="component" value="Unassembled WGS sequence"/>
</dbReference>
<dbReference type="InterPro" id="IPR036322">
    <property type="entry name" value="WD40_repeat_dom_sf"/>
</dbReference>
<dbReference type="InterPro" id="IPR001680">
    <property type="entry name" value="WD40_rpt"/>
</dbReference>
<proteinExistence type="predicted"/>
<gene>
    <name evidence="6" type="ORF">HYDPIDRAFT_190627</name>
</gene>
<feature type="region of interest" description="Disordered" evidence="4">
    <location>
        <begin position="522"/>
        <end position="548"/>
    </location>
</feature>
<dbReference type="InterPro" id="IPR015943">
    <property type="entry name" value="WD40/YVTN_repeat-like_dom_sf"/>
</dbReference>
<organism evidence="6 7">
    <name type="scientific">Hydnomerulius pinastri MD-312</name>
    <dbReference type="NCBI Taxonomy" id="994086"/>
    <lineage>
        <taxon>Eukaryota</taxon>
        <taxon>Fungi</taxon>
        <taxon>Dikarya</taxon>
        <taxon>Basidiomycota</taxon>
        <taxon>Agaricomycotina</taxon>
        <taxon>Agaricomycetes</taxon>
        <taxon>Agaricomycetidae</taxon>
        <taxon>Boletales</taxon>
        <taxon>Boletales incertae sedis</taxon>
        <taxon>Leucogyrophana</taxon>
    </lineage>
</organism>
<dbReference type="EMBL" id="KN839898">
    <property type="protein sequence ID" value="KIJ59080.1"/>
    <property type="molecule type" value="Genomic_DNA"/>
</dbReference>
<evidence type="ECO:0000313" key="7">
    <source>
        <dbReference type="Proteomes" id="UP000053820"/>
    </source>
</evidence>
<sequence>MFRGTLQVIVLPYHTIDVHLLSPGSSTHVARGLQETAASSSSIYSTYASMESGNTRRKQTLLSLIDVLTEMDRDKGLITPDPGTFQTSRLHTTTTLDEKLQIAGAEQFLDFEKRVENFDKELRNFANASRQLGSSVGILSSAFTLRERLSKILFLFRENAASLFPRRILRQPREALTNPNIMHRRRNWRGPPPPERLVVRDDLAPETFPAQLEGFAIDVAAFLKCLNEFEEFTDDTLNQTMQGFESDLNYWASCLLQYKSQFRSPAVQRYAHDLTTEIGDHIDNIATTLAMFIEIGLPTIRFHQQHAATNLLNVSKLSIFFGVVDATLLQYSYSMTANAISDCVNAFWFSSLVFSIAAGANGLLGLTWKQSIYRSPSQRVPWWVLIWMKGSPLVFLVISVACFSAGLVLFAYSSGQGRVTSATTSVLTVVASLGLVFISGWFALERWTYAQHGGQKWLEEVISDVTDDMASRGVVRAPRNALGWCGSRIAVTRSYFNPLSDWLFEARKSEDILPFVGTKSPSVFSESTERPGSFDGHKPESESSGNSAARVRFVNAVRSVIKLQSTTRSPTRPGFPRRDSWWQTSMAASPEELKNQYTDPGMTALRGARVSTSIEQLKALELSQEFFVHSALVRHVQFSPNGKYLATSSWDKTAVIFREGLVPDRTLMHVQGFVGQVAWSPNGRVLLTRFTRGIKVWSEDGVFKKLIDRVRQVQAIVWLPRGDGNWHVPLIANWCSFVDCVFELGSQWTGEKRRSCTMEAHQSVKILDTYNFDHMRISNITVTSDGVRLIGVGPSIPPKDGPQPTRHAKVEKRIIVYNMQTKRKERYGFCSQTPLFDAVRDVIISRKSSVVLVSFEQAAPQLWKLEVVKGRDRPSIENTCTSRLTLRHTFVLNVPVSIAGPCYFGGNEDQFVFCAGKGLSLPGLGSATADDAARTAGDIHIWDRETAAVLRYLRPPNMPAVGNLTCIGWNNATDHPMMLATGSHNGTVQIWSTNSVRSQSEGSMDDER</sequence>
<feature type="transmembrane region" description="Helical" evidence="5">
    <location>
        <begin position="346"/>
        <end position="368"/>
    </location>
</feature>
<dbReference type="GO" id="GO:0034657">
    <property type="term" value="C:GID complex"/>
    <property type="evidence" value="ECO:0007669"/>
    <property type="project" value="TreeGrafter"/>
</dbReference>